<comment type="caution">
    <text evidence="2">The sequence shown here is derived from an EMBL/GenBank/DDBJ whole genome shotgun (WGS) entry which is preliminary data.</text>
</comment>
<dbReference type="RefSeq" id="WP_130782950.1">
    <property type="nucleotide sequence ID" value="NZ_BIMR01000361.1"/>
</dbReference>
<gene>
    <name evidence="2" type="ORF">CBZ_33410</name>
</gene>
<dbReference type="EMBL" id="BIMR01000361">
    <property type="protein sequence ID" value="GCE78285.1"/>
    <property type="molecule type" value="Genomic_DNA"/>
</dbReference>
<feature type="transmembrane region" description="Helical" evidence="1">
    <location>
        <begin position="6"/>
        <end position="26"/>
    </location>
</feature>
<evidence type="ECO:0008006" key="4">
    <source>
        <dbReference type="Google" id="ProtNLM"/>
    </source>
</evidence>
<feature type="transmembrane region" description="Helical" evidence="1">
    <location>
        <begin position="46"/>
        <end position="64"/>
    </location>
</feature>
<reference evidence="2 3" key="1">
    <citation type="submission" date="2019-01" db="EMBL/GenBank/DDBJ databases">
        <title>Draft genome sequence of Cellulomonas takizawaensis strain TKZ-21.</title>
        <authorList>
            <person name="Yamamura H."/>
            <person name="Hayashi T."/>
            <person name="Hamada M."/>
            <person name="Serisawa Y."/>
            <person name="Matsuyama K."/>
            <person name="Nakagawa Y."/>
            <person name="Otoguro M."/>
            <person name="Yanagida F."/>
            <person name="Hayakawa M."/>
        </authorList>
    </citation>
    <scope>NUCLEOTIDE SEQUENCE [LARGE SCALE GENOMIC DNA]</scope>
    <source>
        <strain evidence="2 3">NBRC12680</strain>
    </source>
</reference>
<name>A0A402DW13_9CELL</name>
<keyword evidence="3" id="KW-1185">Reference proteome</keyword>
<evidence type="ECO:0000313" key="3">
    <source>
        <dbReference type="Proteomes" id="UP000289954"/>
    </source>
</evidence>
<accession>A0A402DW13</accession>
<evidence type="ECO:0000256" key="1">
    <source>
        <dbReference type="SAM" id="Phobius"/>
    </source>
</evidence>
<dbReference type="Proteomes" id="UP000289954">
    <property type="component" value="Unassembled WGS sequence"/>
</dbReference>
<sequence length="111" mass="11927">MVIRIQVLLYLLFYLAIFALCVWALIDLLRRPPAAFTSAGKRTKGFWGAVVGVSTAVAFMAIPAPIGLNFLPFLGLLAAVGAIVYLVDVRPAVAPYTRRRGPRGPSSPGGW</sequence>
<dbReference type="OrthoDB" id="4774469at2"/>
<keyword evidence="1" id="KW-0472">Membrane</keyword>
<evidence type="ECO:0000313" key="2">
    <source>
        <dbReference type="EMBL" id="GCE78285.1"/>
    </source>
</evidence>
<protein>
    <recommendedName>
        <fullName evidence="4">DUF2516 domain-containing protein</fullName>
    </recommendedName>
</protein>
<dbReference type="InterPro" id="IPR019662">
    <property type="entry name" value="DUF2516"/>
</dbReference>
<keyword evidence="1" id="KW-1133">Transmembrane helix</keyword>
<proteinExistence type="predicted"/>
<keyword evidence="1" id="KW-0812">Transmembrane</keyword>
<feature type="transmembrane region" description="Helical" evidence="1">
    <location>
        <begin position="70"/>
        <end position="89"/>
    </location>
</feature>
<dbReference type="Pfam" id="PF10724">
    <property type="entry name" value="DUF2516"/>
    <property type="match status" value="1"/>
</dbReference>
<organism evidence="2 3">
    <name type="scientific">Cellulomonas biazotea</name>
    <dbReference type="NCBI Taxonomy" id="1709"/>
    <lineage>
        <taxon>Bacteria</taxon>
        <taxon>Bacillati</taxon>
        <taxon>Actinomycetota</taxon>
        <taxon>Actinomycetes</taxon>
        <taxon>Micrococcales</taxon>
        <taxon>Cellulomonadaceae</taxon>
        <taxon>Cellulomonas</taxon>
    </lineage>
</organism>
<dbReference type="AlphaFoldDB" id="A0A402DW13"/>